<feature type="compositionally biased region" description="Basic and acidic residues" evidence="1">
    <location>
        <begin position="64"/>
        <end position="89"/>
    </location>
</feature>
<proteinExistence type="predicted"/>
<evidence type="ECO:0000256" key="1">
    <source>
        <dbReference type="SAM" id="MobiDB-lite"/>
    </source>
</evidence>
<keyword evidence="3" id="KW-1185">Reference proteome</keyword>
<feature type="compositionally biased region" description="Basic residues" evidence="1">
    <location>
        <begin position="104"/>
        <end position="118"/>
    </location>
</feature>
<feature type="region of interest" description="Disordered" evidence="1">
    <location>
        <begin position="18"/>
        <end position="118"/>
    </location>
</feature>
<organism evidence="2 3">
    <name type="scientific">Chondromyces apiculatus DSM 436</name>
    <dbReference type="NCBI Taxonomy" id="1192034"/>
    <lineage>
        <taxon>Bacteria</taxon>
        <taxon>Pseudomonadati</taxon>
        <taxon>Myxococcota</taxon>
        <taxon>Polyangia</taxon>
        <taxon>Polyangiales</taxon>
        <taxon>Polyangiaceae</taxon>
        <taxon>Chondromyces</taxon>
    </lineage>
</organism>
<gene>
    <name evidence="2" type="ORF">CAP_0703</name>
</gene>
<dbReference type="STRING" id="1192034.CAP_0703"/>
<evidence type="ECO:0000313" key="3">
    <source>
        <dbReference type="Proteomes" id="UP000019678"/>
    </source>
</evidence>
<sequence>MLPALLLAQVALLDLAHPRQHEHRQHRAHDRRQLPPHPRRDPDRRRRPDARRRGQPEHLPLVIHLEDRPRPQEPDPRDHPLHHPPDVLRLHPRHLGRQHEQRGPQRHQHVRPQPRRAPVRLALEPHHPRQRHRHRQPHADARELPGIGHVRELAPQHLHHRLSGTVHRDDLFLNPPP</sequence>
<protein>
    <submittedName>
        <fullName evidence="2">Uncharacterized protein</fullName>
    </submittedName>
</protein>
<comment type="caution">
    <text evidence="2">The sequence shown here is derived from an EMBL/GenBank/DDBJ whole genome shotgun (WGS) entry which is preliminary data.</text>
</comment>
<evidence type="ECO:0000313" key="2">
    <source>
        <dbReference type="EMBL" id="EYF07224.1"/>
    </source>
</evidence>
<dbReference type="AlphaFoldDB" id="A0A017TDA5"/>
<feature type="compositionally biased region" description="Basic and acidic residues" evidence="1">
    <location>
        <begin position="38"/>
        <end position="56"/>
    </location>
</feature>
<accession>A0A017TDA5</accession>
<dbReference type="Proteomes" id="UP000019678">
    <property type="component" value="Unassembled WGS sequence"/>
</dbReference>
<feature type="compositionally biased region" description="Basic residues" evidence="1">
    <location>
        <begin position="18"/>
        <end position="30"/>
    </location>
</feature>
<reference evidence="2 3" key="1">
    <citation type="submission" date="2013-05" db="EMBL/GenBank/DDBJ databases">
        <title>Genome assembly of Chondromyces apiculatus DSM 436.</title>
        <authorList>
            <person name="Sharma G."/>
            <person name="Khatri I."/>
            <person name="Kaur C."/>
            <person name="Mayilraj S."/>
            <person name="Subramanian S."/>
        </authorList>
    </citation>
    <scope>NUCLEOTIDE SEQUENCE [LARGE SCALE GENOMIC DNA]</scope>
    <source>
        <strain evidence="2 3">DSM 436</strain>
    </source>
</reference>
<dbReference type="EMBL" id="ASRX01000011">
    <property type="protein sequence ID" value="EYF07224.1"/>
    <property type="molecule type" value="Genomic_DNA"/>
</dbReference>
<name>A0A017TDA5_9BACT</name>